<dbReference type="HOGENOM" id="CLU_1562491_0_0_1"/>
<accession>E4V2Y7</accession>
<evidence type="ECO:0000313" key="2">
    <source>
        <dbReference type="Proteomes" id="UP000002669"/>
    </source>
</evidence>
<dbReference type="GeneID" id="10025363"/>
<organism evidence="2">
    <name type="scientific">Arthroderma gypseum (strain ATCC MYA-4604 / CBS 118893)</name>
    <name type="common">Microsporum gypseum</name>
    <dbReference type="NCBI Taxonomy" id="535722"/>
    <lineage>
        <taxon>Eukaryota</taxon>
        <taxon>Fungi</taxon>
        <taxon>Dikarya</taxon>
        <taxon>Ascomycota</taxon>
        <taxon>Pezizomycotina</taxon>
        <taxon>Eurotiomycetes</taxon>
        <taxon>Eurotiomycetidae</taxon>
        <taxon>Onygenales</taxon>
        <taxon>Arthrodermataceae</taxon>
        <taxon>Nannizzia</taxon>
    </lineage>
</organism>
<evidence type="ECO:0000313" key="1">
    <source>
        <dbReference type="EMBL" id="EFR04361.1"/>
    </source>
</evidence>
<name>E4V2Y7_ARTGP</name>
<dbReference type="VEuPathDB" id="FungiDB:MGYG_07369"/>
<keyword evidence="2" id="KW-1185">Reference proteome</keyword>
<dbReference type="RefSeq" id="XP_003170124.1">
    <property type="nucleotide sequence ID" value="XM_003170076.1"/>
</dbReference>
<reference evidence="2" key="1">
    <citation type="journal article" date="2012" name="MBio">
        <title>Comparative genome analysis of Trichophyton rubrum and related dermatophytes reveals candidate genes involved in infection.</title>
        <authorList>
            <person name="Martinez D.A."/>
            <person name="Oliver B.G."/>
            <person name="Graeser Y."/>
            <person name="Goldberg J.M."/>
            <person name="Li W."/>
            <person name="Martinez-Rossi N.M."/>
            <person name="Monod M."/>
            <person name="Shelest E."/>
            <person name="Barton R.C."/>
            <person name="Birch E."/>
            <person name="Brakhage A.A."/>
            <person name="Chen Z."/>
            <person name="Gurr S.J."/>
            <person name="Heiman D."/>
            <person name="Heitman J."/>
            <person name="Kosti I."/>
            <person name="Rossi A."/>
            <person name="Saif S."/>
            <person name="Samalova M."/>
            <person name="Saunders C.W."/>
            <person name="Shea T."/>
            <person name="Summerbell R.C."/>
            <person name="Xu J."/>
            <person name="Young S."/>
            <person name="Zeng Q."/>
            <person name="Birren B.W."/>
            <person name="Cuomo C.A."/>
            <person name="White T.C."/>
        </authorList>
    </citation>
    <scope>NUCLEOTIDE SEQUENCE [LARGE SCALE GENOMIC DNA]</scope>
    <source>
        <strain evidence="2">ATCC MYA-4604 / CBS 118893</strain>
    </source>
</reference>
<proteinExistence type="predicted"/>
<dbReference type="Proteomes" id="UP000002669">
    <property type="component" value="Unassembled WGS sequence"/>
</dbReference>
<protein>
    <submittedName>
        <fullName evidence="1">Uncharacterized protein</fullName>
    </submittedName>
</protein>
<dbReference type="EMBL" id="DS989828">
    <property type="protein sequence ID" value="EFR04361.1"/>
    <property type="molecule type" value="Genomic_DNA"/>
</dbReference>
<dbReference type="InParanoid" id="E4V2Y7"/>
<sequence length="171" mass="18611">MPVCSSGEYLRSRKLVSQLKSDTGAGRVKAGDGYIGDGLASASSYIHGDKNDVLQLQSTSNADSLLVKKDRDPPANAALAWLGRIDMMRSWDGAPGLKPFDQHATVAQAIYLSATSLGRTIEDKNRLNGNTGSSNSVTARSKYPWSDEEYQKVCWLPRVEVYQPSGRSLLM</sequence>
<dbReference type="AlphaFoldDB" id="E4V2Y7"/>
<gene>
    <name evidence="1" type="ORF">MGYG_07369</name>
</gene>